<evidence type="ECO:0000313" key="5">
    <source>
        <dbReference type="Proteomes" id="UP000705508"/>
    </source>
</evidence>
<dbReference type="EMBL" id="JACJKS010000001">
    <property type="protein sequence ID" value="MBM6947054.1"/>
    <property type="molecule type" value="Genomic_DNA"/>
</dbReference>
<organism evidence="4 5">
    <name type="scientific">Mordavella massiliensis</name>
    <dbReference type="NCBI Taxonomy" id="1871024"/>
    <lineage>
        <taxon>Bacteria</taxon>
        <taxon>Bacillati</taxon>
        <taxon>Bacillota</taxon>
        <taxon>Clostridia</taxon>
        <taxon>Eubacteriales</taxon>
        <taxon>Clostridiaceae</taxon>
        <taxon>Mordavella</taxon>
    </lineage>
</organism>
<dbReference type="EC" id="3.1.4.-" evidence="2"/>
<comment type="similarity">
    <text evidence="1 2">Belongs to the metallophosphoesterase superfamily. YfcE family.</text>
</comment>
<feature type="domain" description="Calcineurin-like phosphoesterase" evidence="3">
    <location>
        <begin position="1"/>
        <end position="148"/>
    </location>
</feature>
<dbReference type="GO" id="GO:0046872">
    <property type="term" value="F:metal ion binding"/>
    <property type="evidence" value="ECO:0007669"/>
    <property type="project" value="UniProtKB-KW"/>
</dbReference>
<dbReference type="InterPro" id="IPR029052">
    <property type="entry name" value="Metallo-depent_PP-like"/>
</dbReference>
<comment type="cofactor">
    <cofactor evidence="2">
        <name>a divalent metal cation</name>
        <dbReference type="ChEBI" id="CHEBI:60240"/>
    </cofactor>
</comment>
<evidence type="ECO:0000259" key="3">
    <source>
        <dbReference type="Pfam" id="PF12850"/>
    </source>
</evidence>
<dbReference type="InterPro" id="IPR000979">
    <property type="entry name" value="Phosphodiesterase_MJ0936/Vps29"/>
</dbReference>
<reference evidence="4" key="1">
    <citation type="submission" date="2020-08" db="EMBL/GenBank/DDBJ databases">
        <authorList>
            <person name="Cejkova D."/>
            <person name="Kubasova T."/>
            <person name="Jahodarova E."/>
            <person name="Rychlik I."/>
        </authorList>
    </citation>
    <scope>NUCLEOTIDE SEQUENCE</scope>
    <source>
        <strain evidence="4">An582</strain>
    </source>
</reference>
<comment type="caution">
    <text evidence="4">The sequence shown here is derived from an EMBL/GenBank/DDBJ whole genome shotgun (WGS) entry which is preliminary data.</text>
</comment>
<sequence length="160" mass="17955">MKILIVSDTHKAHGNLERALELEGQIDMLIHLGDVEGKEDYVEALAGCPVHIVSGNNDFFSDLPWEEEFLIGEHHVFITHGHGYFVGMDEERLKAEARGRGADIVMYGHTHKPALTIEPDLVTLNPGSISYPRQTGRRPSYIVMDMDADGRAAYEIRYLP</sequence>
<name>A0A938X8B4_9CLOT</name>
<dbReference type="Proteomes" id="UP000705508">
    <property type="component" value="Unassembled WGS sequence"/>
</dbReference>
<protein>
    <recommendedName>
        <fullName evidence="2">Phosphoesterase</fullName>
        <ecNumber evidence="2">3.1.4.-</ecNumber>
    </recommendedName>
</protein>
<proteinExistence type="inferred from homology"/>
<keyword evidence="2" id="KW-0479">Metal-binding</keyword>
<evidence type="ECO:0000256" key="2">
    <source>
        <dbReference type="RuleBase" id="RU362039"/>
    </source>
</evidence>
<gene>
    <name evidence="4" type="ORF">H6A20_00035</name>
</gene>
<dbReference type="AlphaFoldDB" id="A0A938X8B4"/>
<evidence type="ECO:0000313" key="4">
    <source>
        <dbReference type="EMBL" id="MBM6947054.1"/>
    </source>
</evidence>
<dbReference type="PANTHER" id="PTHR11124">
    <property type="entry name" value="VACUOLAR SORTING PROTEIN VPS29"/>
    <property type="match status" value="1"/>
</dbReference>
<dbReference type="NCBIfam" id="TIGR00040">
    <property type="entry name" value="yfcE"/>
    <property type="match status" value="1"/>
</dbReference>
<dbReference type="GO" id="GO:0016787">
    <property type="term" value="F:hydrolase activity"/>
    <property type="evidence" value="ECO:0007669"/>
    <property type="project" value="UniProtKB-UniRule"/>
</dbReference>
<dbReference type="Gene3D" id="3.60.21.10">
    <property type="match status" value="1"/>
</dbReference>
<reference evidence="4" key="2">
    <citation type="journal article" date="2021" name="Sci. Rep.">
        <title>The distribution of antibiotic resistance genes in chicken gut microbiota commensals.</title>
        <authorList>
            <person name="Juricova H."/>
            <person name="Matiasovicova J."/>
            <person name="Kubasova T."/>
            <person name="Cejkova D."/>
            <person name="Rychlik I."/>
        </authorList>
    </citation>
    <scope>NUCLEOTIDE SEQUENCE</scope>
    <source>
        <strain evidence="4">An582</strain>
    </source>
</reference>
<evidence type="ECO:0000256" key="1">
    <source>
        <dbReference type="ARBA" id="ARBA00008950"/>
    </source>
</evidence>
<dbReference type="RefSeq" id="WP_204905118.1">
    <property type="nucleotide sequence ID" value="NZ_JACJKS010000001.1"/>
</dbReference>
<accession>A0A938X8B4</accession>
<dbReference type="SUPFAM" id="SSF56300">
    <property type="entry name" value="Metallo-dependent phosphatases"/>
    <property type="match status" value="1"/>
</dbReference>
<dbReference type="InterPro" id="IPR024654">
    <property type="entry name" value="Calcineurin-like_PHP_lpxH"/>
</dbReference>
<dbReference type="Pfam" id="PF12850">
    <property type="entry name" value="Metallophos_2"/>
    <property type="match status" value="1"/>
</dbReference>